<proteinExistence type="predicted"/>
<accession>A0A4R4ELU4</accession>
<sequence>MIQITDELLSSFTKMHDKFISDWHEAMNTGDTSSLEVMTNEYYVAFFNDAKDKPMMFNRDESISGMNESVNQLLGGKKVFNDRVIRLKDKENAAVFYDLSIEFKAKTVARFFTIENWQLVDEKWLIVSEIQQRII</sequence>
<dbReference type="EMBL" id="SKFG01000001">
    <property type="protein sequence ID" value="TCZ80757.1"/>
    <property type="molecule type" value="Genomic_DNA"/>
</dbReference>
<reference evidence="1 2" key="1">
    <citation type="submission" date="2019-03" db="EMBL/GenBank/DDBJ databases">
        <authorList>
            <person name="Kim M.K.M."/>
        </authorList>
    </citation>
    <scope>NUCLEOTIDE SEQUENCE [LARGE SCALE GENOMIC DNA]</scope>
    <source>
        <strain evidence="1 2">18JY21-1</strain>
    </source>
</reference>
<gene>
    <name evidence="1" type="ORF">E0485_00215</name>
</gene>
<dbReference type="AlphaFoldDB" id="A0A4R4ELU4"/>
<organism evidence="1 2">
    <name type="scientific">Paenibacillus albiflavus</name>
    <dbReference type="NCBI Taxonomy" id="2545760"/>
    <lineage>
        <taxon>Bacteria</taxon>
        <taxon>Bacillati</taxon>
        <taxon>Bacillota</taxon>
        <taxon>Bacilli</taxon>
        <taxon>Bacillales</taxon>
        <taxon>Paenibacillaceae</taxon>
        <taxon>Paenibacillus</taxon>
    </lineage>
</organism>
<keyword evidence="2" id="KW-1185">Reference proteome</keyword>
<comment type="caution">
    <text evidence="1">The sequence shown here is derived from an EMBL/GenBank/DDBJ whole genome shotgun (WGS) entry which is preliminary data.</text>
</comment>
<name>A0A4R4ELU4_9BACL</name>
<protein>
    <recommendedName>
        <fullName evidence="3">Nuclear transport factor 2 family protein</fullName>
    </recommendedName>
</protein>
<evidence type="ECO:0000313" key="2">
    <source>
        <dbReference type="Proteomes" id="UP000295418"/>
    </source>
</evidence>
<evidence type="ECO:0000313" key="1">
    <source>
        <dbReference type="EMBL" id="TCZ80757.1"/>
    </source>
</evidence>
<dbReference type="OrthoDB" id="4946632at2"/>
<dbReference type="RefSeq" id="WP_132415356.1">
    <property type="nucleotide sequence ID" value="NZ_SKFG01000001.1"/>
</dbReference>
<evidence type="ECO:0008006" key="3">
    <source>
        <dbReference type="Google" id="ProtNLM"/>
    </source>
</evidence>
<dbReference type="Proteomes" id="UP000295418">
    <property type="component" value="Unassembled WGS sequence"/>
</dbReference>